<evidence type="ECO:0000313" key="3">
    <source>
        <dbReference type="Proteomes" id="UP000008311"/>
    </source>
</evidence>
<keyword evidence="3" id="KW-1185">Reference proteome</keyword>
<evidence type="ECO:0000256" key="1">
    <source>
        <dbReference type="SAM" id="Coils"/>
    </source>
</evidence>
<dbReference type="Proteomes" id="UP000008311">
    <property type="component" value="Unassembled WGS sequence"/>
</dbReference>
<dbReference type="EMBL" id="EQ975659">
    <property type="protein sequence ID" value="EEF27213.1"/>
    <property type="molecule type" value="Genomic_DNA"/>
</dbReference>
<keyword evidence="1" id="KW-0175">Coiled coil</keyword>
<gene>
    <name evidence="2" type="ORF">RCOM_2074270</name>
</gene>
<protein>
    <submittedName>
        <fullName evidence="2">Uncharacterized protein</fullName>
    </submittedName>
</protein>
<sequence length="109" mass="13086">MNDLDLLLRTALESFDFDQTALSNIFQSLCQDRHESPFYSKAKADVLNQLWQQQHNNEVEMNRRNEEYLELQERIRELKQEGESLLNERKRQRHVLRKLGLELYPPVSV</sequence>
<dbReference type="AlphaFoldDB" id="B9TA99"/>
<proteinExistence type="predicted"/>
<dbReference type="InParanoid" id="B9TA99"/>
<evidence type="ECO:0000313" key="2">
    <source>
        <dbReference type="EMBL" id="EEF27213.1"/>
    </source>
</evidence>
<feature type="coiled-coil region" evidence="1">
    <location>
        <begin position="61"/>
        <end position="95"/>
    </location>
</feature>
<reference evidence="3" key="1">
    <citation type="journal article" date="2010" name="Nat. Biotechnol.">
        <title>Draft genome sequence of the oilseed species Ricinus communis.</title>
        <authorList>
            <person name="Chan A.P."/>
            <person name="Crabtree J."/>
            <person name="Zhao Q."/>
            <person name="Lorenzi H."/>
            <person name="Orvis J."/>
            <person name="Puiu D."/>
            <person name="Melake-Berhan A."/>
            <person name="Jones K.M."/>
            <person name="Redman J."/>
            <person name="Chen G."/>
            <person name="Cahoon E.B."/>
            <person name="Gedil M."/>
            <person name="Stanke M."/>
            <person name="Haas B.J."/>
            <person name="Wortman J.R."/>
            <person name="Fraser-Liggett C.M."/>
            <person name="Ravel J."/>
            <person name="Rabinowicz P.D."/>
        </authorList>
    </citation>
    <scope>NUCLEOTIDE SEQUENCE [LARGE SCALE GENOMIC DNA]</scope>
    <source>
        <strain evidence="3">cv. Hale</strain>
    </source>
</reference>
<organism evidence="2 3">
    <name type="scientific">Ricinus communis</name>
    <name type="common">Castor bean</name>
    <dbReference type="NCBI Taxonomy" id="3988"/>
    <lineage>
        <taxon>Eukaryota</taxon>
        <taxon>Viridiplantae</taxon>
        <taxon>Streptophyta</taxon>
        <taxon>Embryophyta</taxon>
        <taxon>Tracheophyta</taxon>
        <taxon>Spermatophyta</taxon>
        <taxon>Magnoliopsida</taxon>
        <taxon>eudicotyledons</taxon>
        <taxon>Gunneridae</taxon>
        <taxon>Pentapetalae</taxon>
        <taxon>rosids</taxon>
        <taxon>fabids</taxon>
        <taxon>Malpighiales</taxon>
        <taxon>Euphorbiaceae</taxon>
        <taxon>Acalyphoideae</taxon>
        <taxon>Acalypheae</taxon>
        <taxon>Ricinus</taxon>
    </lineage>
</organism>
<name>B9TA99_RICCO</name>
<accession>B9TA99</accession>